<gene>
    <name evidence="2" type="ORF">BXYJ_LOCUS14994</name>
</gene>
<evidence type="ECO:0000313" key="2">
    <source>
        <dbReference type="EMBL" id="CAD5234903.1"/>
    </source>
</evidence>
<dbReference type="EMBL" id="CAJFDI010000006">
    <property type="protein sequence ID" value="CAD5234903.1"/>
    <property type="molecule type" value="Genomic_DNA"/>
</dbReference>
<dbReference type="EMBL" id="CAJFCV020000006">
    <property type="protein sequence ID" value="CAG9130957.1"/>
    <property type="molecule type" value="Genomic_DNA"/>
</dbReference>
<keyword evidence="1" id="KW-0812">Transmembrane</keyword>
<evidence type="ECO:0000313" key="4">
    <source>
        <dbReference type="Proteomes" id="UP000659654"/>
    </source>
</evidence>
<sequence length="177" mass="20525">MCITICAKICQSDATWWMSMRRQHKGCYPIAEDIAHATICILHFVFCYPTHILLIITAIRNDEKWILTFPIAALLSYVISLVGFWRRIKLLLIPNIVLDPVVVIFYLYLTRTLLKQADPRNGALDLIDDRIFDGLDRWRVSELCIAMSLSSPSQLLFEFCLIRGLMGIDLLYWTRSK</sequence>
<evidence type="ECO:0000313" key="5">
    <source>
        <dbReference type="WBParaSite" id="BXY_0328100.1"/>
    </source>
</evidence>
<reference evidence="5" key="1">
    <citation type="submission" date="2016-11" db="UniProtKB">
        <authorList>
            <consortium name="WormBaseParasite"/>
        </authorList>
    </citation>
    <scope>IDENTIFICATION</scope>
</reference>
<evidence type="ECO:0000313" key="3">
    <source>
        <dbReference type="Proteomes" id="UP000095284"/>
    </source>
</evidence>
<name>A0A1I7RRD4_BURXY</name>
<feature type="transmembrane region" description="Helical" evidence="1">
    <location>
        <begin position="34"/>
        <end position="59"/>
    </location>
</feature>
<feature type="transmembrane region" description="Helical" evidence="1">
    <location>
        <begin position="91"/>
        <end position="109"/>
    </location>
</feature>
<dbReference type="WBParaSite" id="BXY_0328100.1">
    <property type="protein sequence ID" value="BXY_0328100.1"/>
    <property type="gene ID" value="BXY_0328100"/>
</dbReference>
<organism evidence="3 5">
    <name type="scientific">Bursaphelenchus xylophilus</name>
    <name type="common">Pinewood nematode worm</name>
    <name type="synonym">Aphelenchoides xylophilus</name>
    <dbReference type="NCBI Taxonomy" id="6326"/>
    <lineage>
        <taxon>Eukaryota</taxon>
        <taxon>Metazoa</taxon>
        <taxon>Ecdysozoa</taxon>
        <taxon>Nematoda</taxon>
        <taxon>Chromadorea</taxon>
        <taxon>Rhabditida</taxon>
        <taxon>Tylenchina</taxon>
        <taxon>Tylenchomorpha</taxon>
        <taxon>Aphelenchoidea</taxon>
        <taxon>Aphelenchoididae</taxon>
        <taxon>Bursaphelenchus</taxon>
    </lineage>
</organism>
<keyword evidence="1" id="KW-1133">Transmembrane helix</keyword>
<dbReference type="Proteomes" id="UP000095284">
    <property type="component" value="Unplaced"/>
</dbReference>
<keyword evidence="4" id="KW-1185">Reference proteome</keyword>
<dbReference type="Proteomes" id="UP000582659">
    <property type="component" value="Unassembled WGS sequence"/>
</dbReference>
<proteinExistence type="predicted"/>
<evidence type="ECO:0000256" key="1">
    <source>
        <dbReference type="SAM" id="Phobius"/>
    </source>
</evidence>
<feature type="transmembrane region" description="Helical" evidence="1">
    <location>
        <begin position="65"/>
        <end position="84"/>
    </location>
</feature>
<reference evidence="2" key="2">
    <citation type="submission" date="2020-09" db="EMBL/GenBank/DDBJ databases">
        <authorList>
            <person name="Kikuchi T."/>
        </authorList>
    </citation>
    <scope>NUCLEOTIDE SEQUENCE</scope>
    <source>
        <strain evidence="2">Ka4C1</strain>
    </source>
</reference>
<accession>A0A1I7RRD4</accession>
<keyword evidence="1" id="KW-0472">Membrane</keyword>
<dbReference type="AlphaFoldDB" id="A0A1I7RRD4"/>
<protein>
    <submittedName>
        <fullName evidence="2">(pine wood nematode) hypothetical protein</fullName>
    </submittedName>
</protein>
<dbReference type="Proteomes" id="UP000659654">
    <property type="component" value="Unassembled WGS sequence"/>
</dbReference>